<evidence type="ECO:0000256" key="1">
    <source>
        <dbReference type="SAM" id="Phobius"/>
    </source>
</evidence>
<keyword evidence="3" id="KW-1185">Reference proteome</keyword>
<keyword evidence="1" id="KW-0472">Membrane</keyword>
<feature type="transmembrane region" description="Helical" evidence="1">
    <location>
        <begin position="341"/>
        <end position="357"/>
    </location>
</feature>
<feature type="transmembrane region" description="Helical" evidence="1">
    <location>
        <begin position="363"/>
        <end position="380"/>
    </location>
</feature>
<keyword evidence="1" id="KW-0812">Transmembrane</keyword>
<feature type="transmembrane region" description="Helical" evidence="1">
    <location>
        <begin position="212"/>
        <end position="239"/>
    </location>
</feature>
<feature type="transmembrane region" description="Helical" evidence="1">
    <location>
        <begin position="310"/>
        <end position="329"/>
    </location>
</feature>
<gene>
    <name evidence="2" type="ORF">V6575_13125</name>
</gene>
<evidence type="ECO:0000313" key="3">
    <source>
        <dbReference type="Proteomes" id="UP001385499"/>
    </source>
</evidence>
<dbReference type="EMBL" id="JBAKIA010000007">
    <property type="protein sequence ID" value="MEJ8475034.1"/>
    <property type="molecule type" value="Genomic_DNA"/>
</dbReference>
<comment type="caution">
    <text evidence="2">The sequence shown here is derived from an EMBL/GenBank/DDBJ whole genome shotgun (WGS) entry which is preliminary data.</text>
</comment>
<reference evidence="2 3" key="1">
    <citation type="submission" date="2024-02" db="EMBL/GenBank/DDBJ databases">
        <title>Roseibium algae sp. nov., isolated from marine alga (Grateloupia sp.), showing potential in myo-inositol conversion.</title>
        <authorList>
            <person name="Wang Y."/>
        </authorList>
    </citation>
    <scope>NUCLEOTIDE SEQUENCE [LARGE SCALE GENOMIC DNA]</scope>
    <source>
        <strain evidence="2 3">H3510</strain>
    </source>
</reference>
<feature type="transmembrane region" description="Helical" evidence="1">
    <location>
        <begin position="141"/>
        <end position="161"/>
    </location>
</feature>
<evidence type="ECO:0000313" key="2">
    <source>
        <dbReference type="EMBL" id="MEJ8475034.1"/>
    </source>
</evidence>
<accession>A0ABU8TLK4</accession>
<proteinExistence type="predicted"/>
<dbReference type="Proteomes" id="UP001385499">
    <property type="component" value="Unassembled WGS sequence"/>
</dbReference>
<name>A0ABU8TLK4_9HYPH</name>
<sequence>MTSAARLLETCFLSLYRLSCRIYRPMRHFAGAAILAVFALTVAAVVQVYPVSNWDMVAYTASILEDKITDPVELHDTSYELLKENVSEGEFQALTQDREYRIRQYEDPAAFGTMLGFYRLKLGYIKTARALSSFMDPVKSLRLISMASALAIAGLLLVWLARNKALMYGPIVVAMLIVTDFGASAALLTPDLYASFFLLLACFLYIERQDIATAACLIAALFIRPDHLAFIGVFFVFALIYGPGRWILTATFIVCLLAYSLILKDEGHPGWWIHLWFTHVEYVPTLEGFDPPFSPLIYLQMLVRSTVRSLMNQTWLAALFALVVFFTKVINPAQMTERARILLYAIFTSICAKYIVFPHFETRFYFPYLMAMGMILLVSWHQQERRKAKLTPA</sequence>
<feature type="transmembrane region" description="Helical" evidence="1">
    <location>
        <begin position="173"/>
        <end position="206"/>
    </location>
</feature>
<feature type="transmembrane region" description="Helical" evidence="1">
    <location>
        <begin position="29"/>
        <end position="49"/>
    </location>
</feature>
<protein>
    <recommendedName>
        <fullName evidence="4">Glycosyltransferase RgtA/B/C/D-like domain-containing protein</fullName>
    </recommendedName>
</protein>
<dbReference type="RefSeq" id="WP_340274888.1">
    <property type="nucleotide sequence ID" value="NZ_JBAKIA010000007.1"/>
</dbReference>
<organism evidence="2 3">
    <name type="scientific">Roseibium algae</name>
    <dbReference type="NCBI Taxonomy" id="3123038"/>
    <lineage>
        <taxon>Bacteria</taxon>
        <taxon>Pseudomonadati</taxon>
        <taxon>Pseudomonadota</taxon>
        <taxon>Alphaproteobacteria</taxon>
        <taxon>Hyphomicrobiales</taxon>
        <taxon>Stappiaceae</taxon>
        <taxon>Roseibium</taxon>
    </lineage>
</organism>
<keyword evidence="1" id="KW-1133">Transmembrane helix</keyword>
<evidence type="ECO:0008006" key="4">
    <source>
        <dbReference type="Google" id="ProtNLM"/>
    </source>
</evidence>